<accession>A0AAN1WGE3</accession>
<reference evidence="2 3" key="1">
    <citation type="journal article" date="2022" name="IScience">
        <title>An ultrasensitive nanofiber-based assay for enzymatic hydrolysis and deep-sea microbial degradation of cellulose.</title>
        <authorList>
            <person name="Tsudome M."/>
            <person name="Tachioka M."/>
            <person name="Miyazaki M."/>
            <person name="Uchimura K."/>
            <person name="Tsuda M."/>
            <person name="Takaki Y."/>
            <person name="Deguchi S."/>
        </authorList>
    </citation>
    <scope>NUCLEOTIDE SEQUENCE [LARGE SCALE GENOMIC DNA]</scope>
    <source>
        <strain evidence="2 3">GE09</strain>
    </source>
</reference>
<name>A0AAN1WGE3_9GAMM</name>
<dbReference type="AlphaFoldDB" id="A0AAN1WGE3"/>
<dbReference type="KEGG" id="marq:MARGE09_P1255"/>
<organism evidence="2 3">
    <name type="scientific">Marinagarivorans cellulosilyticus</name>
    <dbReference type="NCBI Taxonomy" id="2721545"/>
    <lineage>
        <taxon>Bacteria</taxon>
        <taxon>Pseudomonadati</taxon>
        <taxon>Pseudomonadota</taxon>
        <taxon>Gammaproteobacteria</taxon>
        <taxon>Cellvibrionales</taxon>
        <taxon>Cellvibrionaceae</taxon>
        <taxon>Marinagarivorans</taxon>
    </lineage>
</organism>
<feature type="transmembrane region" description="Helical" evidence="1">
    <location>
        <begin position="60"/>
        <end position="81"/>
    </location>
</feature>
<dbReference type="Pfam" id="PF20327">
    <property type="entry name" value="DUF6622"/>
    <property type="match status" value="1"/>
</dbReference>
<proteinExistence type="predicted"/>
<dbReference type="RefSeq" id="WP_236986532.1">
    <property type="nucleotide sequence ID" value="NZ_AP023086.1"/>
</dbReference>
<dbReference type="EMBL" id="AP023086">
    <property type="protein sequence ID" value="BCD97055.1"/>
    <property type="molecule type" value="Genomic_DNA"/>
</dbReference>
<evidence type="ECO:0000256" key="1">
    <source>
        <dbReference type="SAM" id="Phobius"/>
    </source>
</evidence>
<feature type="transmembrane region" description="Helical" evidence="1">
    <location>
        <begin position="35"/>
        <end position="54"/>
    </location>
</feature>
<evidence type="ECO:0000313" key="2">
    <source>
        <dbReference type="EMBL" id="BCD97055.1"/>
    </source>
</evidence>
<evidence type="ECO:0000313" key="3">
    <source>
        <dbReference type="Proteomes" id="UP001320119"/>
    </source>
</evidence>
<feature type="transmembrane region" description="Helical" evidence="1">
    <location>
        <begin position="132"/>
        <end position="151"/>
    </location>
</feature>
<keyword evidence="3" id="KW-1185">Reference proteome</keyword>
<gene>
    <name evidence="2" type="ORF">MARGE09_P1255</name>
</gene>
<keyword evidence="1" id="KW-0472">Membrane</keyword>
<feature type="transmembrane region" description="Helical" evidence="1">
    <location>
        <begin position="102"/>
        <end position="126"/>
    </location>
</feature>
<sequence>MMWNILMHTPLWVYGLFIGLIWLGWRQSRDRKVSVFTPFIMPIALLFLSLFGVVSDFGFGFYNIALWCAAWAAVSGVGYLYKRNGQDYYDAKSKVYFLAGSWWYLVFILLIFLLKYCVGVFVALKVGFVREYWFVHAIPICYGALSGVFFVRSLHLMRLFFAK</sequence>
<dbReference type="InterPro" id="IPR046730">
    <property type="entry name" value="DUF6622"/>
</dbReference>
<keyword evidence="1" id="KW-0812">Transmembrane</keyword>
<protein>
    <submittedName>
        <fullName evidence="2">Uncharacterized protein</fullName>
    </submittedName>
</protein>
<feature type="transmembrane region" description="Helical" evidence="1">
    <location>
        <begin position="6"/>
        <end position="23"/>
    </location>
</feature>
<keyword evidence="1" id="KW-1133">Transmembrane helix</keyword>
<dbReference type="Proteomes" id="UP001320119">
    <property type="component" value="Chromosome"/>
</dbReference>